<evidence type="ECO:0000256" key="7">
    <source>
        <dbReference type="ARBA" id="ARBA00023170"/>
    </source>
</evidence>
<dbReference type="InParanoid" id="A0A3P8VZJ1"/>
<evidence type="ECO:0000256" key="5">
    <source>
        <dbReference type="ARBA" id="ARBA00023040"/>
    </source>
</evidence>
<evidence type="ECO:0000256" key="4">
    <source>
        <dbReference type="ARBA" id="ARBA00022989"/>
    </source>
</evidence>
<keyword evidence="5" id="KW-0297">G-protein coupled receptor</keyword>
<evidence type="ECO:0000313" key="14">
    <source>
        <dbReference type="Proteomes" id="UP000265120"/>
    </source>
</evidence>
<dbReference type="OMA" id="TKIPACE"/>
<evidence type="ECO:0000256" key="8">
    <source>
        <dbReference type="ARBA" id="ARBA00023180"/>
    </source>
</evidence>
<dbReference type="PANTHER" id="PTHR10519:SF20">
    <property type="entry name" value="G-PROTEIN COUPLED RECEPTOR 156-RELATED"/>
    <property type="match status" value="1"/>
</dbReference>
<name>A0A3P8VZJ1_CYNSE</name>
<keyword evidence="14" id="KW-1185">Reference proteome</keyword>
<evidence type="ECO:0000256" key="2">
    <source>
        <dbReference type="ARBA" id="ARBA00008991"/>
    </source>
</evidence>
<feature type="region of interest" description="Disordered" evidence="10">
    <location>
        <begin position="601"/>
        <end position="622"/>
    </location>
</feature>
<feature type="compositionally biased region" description="Polar residues" evidence="10">
    <location>
        <begin position="510"/>
        <end position="519"/>
    </location>
</feature>
<feature type="region of interest" description="Disordered" evidence="10">
    <location>
        <begin position="665"/>
        <end position="697"/>
    </location>
</feature>
<evidence type="ECO:0000313" key="13">
    <source>
        <dbReference type="Ensembl" id="ENSCSEP00000017815.1"/>
    </source>
</evidence>
<comment type="subcellular location">
    <subcellularLocation>
        <location evidence="1">Membrane</location>
        <topology evidence="1">Multi-pass membrane protein</topology>
    </subcellularLocation>
</comment>
<reference evidence="13 14" key="1">
    <citation type="journal article" date="2014" name="Nat. Genet.">
        <title>Whole-genome sequence of a flatfish provides insights into ZW sex chromosome evolution and adaptation to a benthic lifestyle.</title>
        <authorList>
            <person name="Chen S."/>
            <person name="Zhang G."/>
            <person name="Shao C."/>
            <person name="Huang Q."/>
            <person name="Liu G."/>
            <person name="Zhang P."/>
            <person name="Song W."/>
            <person name="An N."/>
            <person name="Chalopin D."/>
            <person name="Volff J.N."/>
            <person name="Hong Y."/>
            <person name="Li Q."/>
            <person name="Sha Z."/>
            <person name="Zhou H."/>
            <person name="Xie M."/>
            <person name="Yu Q."/>
            <person name="Liu Y."/>
            <person name="Xiang H."/>
            <person name="Wang N."/>
            <person name="Wu K."/>
            <person name="Yang C."/>
            <person name="Zhou Q."/>
            <person name="Liao X."/>
            <person name="Yang L."/>
            <person name="Hu Q."/>
            <person name="Zhang J."/>
            <person name="Meng L."/>
            <person name="Jin L."/>
            <person name="Tian Y."/>
            <person name="Lian J."/>
            <person name="Yang J."/>
            <person name="Miao G."/>
            <person name="Liu S."/>
            <person name="Liang Z."/>
            <person name="Yan F."/>
            <person name="Li Y."/>
            <person name="Sun B."/>
            <person name="Zhang H."/>
            <person name="Zhang J."/>
            <person name="Zhu Y."/>
            <person name="Du M."/>
            <person name="Zhao Y."/>
            <person name="Schartl M."/>
            <person name="Tang Q."/>
            <person name="Wang J."/>
        </authorList>
    </citation>
    <scope>NUCLEOTIDE SEQUENCE</scope>
</reference>
<dbReference type="InterPro" id="IPR002455">
    <property type="entry name" value="GPCR3_GABA-B"/>
</dbReference>
<keyword evidence="3 11" id="KW-0812">Transmembrane</keyword>
<proteinExistence type="inferred from homology"/>
<dbReference type="GO" id="GO:0035677">
    <property type="term" value="P:posterior lateral line neuromast hair cell development"/>
    <property type="evidence" value="ECO:0007669"/>
    <property type="project" value="Ensembl"/>
</dbReference>
<evidence type="ECO:0000256" key="3">
    <source>
        <dbReference type="ARBA" id="ARBA00022692"/>
    </source>
</evidence>
<feature type="region of interest" description="Disordered" evidence="10">
    <location>
        <begin position="397"/>
        <end position="451"/>
    </location>
</feature>
<feature type="transmembrane region" description="Helical" evidence="11">
    <location>
        <begin position="55"/>
        <end position="78"/>
    </location>
</feature>
<dbReference type="GeneTree" id="ENSGT00940000159755"/>
<feature type="transmembrane region" description="Helical" evidence="11">
    <location>
        <begin position="90"/>
        <end position="110"/>
    </location>
</feature>
<keyword evidence="6 11" id="KW-0472">Membrane</keyword>
<feature type="domain" description="G-protein coupled receptors family 3 profile" evidence="12">
    <location>
        <begin position="53"/>
        <end position="318"/>
    </location>
</feature>
<dbReference type="GO" id="GO:0038039">
    <property type="term" value="C:G protein-coupled receptor heterodimeric complex"/>
    <property type="evidence" value="ECO:0007669"/>
    <property type="project" value="TreeGrafter"/>
</dbReference>
<evidence type="ECO:0000256" key="6">
    <source>
        <dbReference type="ARBA" id="ARBA00023136"/>
    </source>
</evidence>
<dbReference type="PRINTS" id="PR01176">
    <property type="entry name" value="GABABRECEPTR"/>
</dbReference>
<reference evidence="13" key="2">
    <citation type="submission" date="2025-08" db="UniProtKB">
        <authorList>
            <consortium name="Ensembl"/>
        </authorList>
    </citation>
    <scope>IDENTIFICATION</scope>
</reference>
<dbReference type="GO" id="GO:0007214">
    <property type="term" value="P:gamma-aminobutyric acid signaling pathway"/>
    <property type="evidence" value="ECO:0007669"/>
    <property type="project" value="TreeGrafter"/>
</dbReference>
<dbReference type="PANTHER" id="PTHR10519">
    <property type="entry name" value="GABA-B RECEPTOR"/>
    <property type="match status" value="1"/>
</dbReference>
<organism evidence="13 14">
    <name type="scientific">Cynoglossus semilaevis</name>
    <name type="common">Tongue sole</name>
    <dbReference type="NCBI Taxonomy" id="244447"/>
    <lineage>
        <taxon>Eukaryota</taxon>
        <taxon>Metazoa</taxon>
        <taxon>Chordata</taxon>
        <taxon>Craniata</taxon>
        <taxon>Vertebrata</taxon>
        <taxon>Euteleostomi</taxon>
        <taxon>Actinopterygii</taxon>
        <taxon>Neopterygii</taxon>
        <taxon>Teleostei</taxon>
        <taxon>Neoteleostei</taxon>
        <taxon>Acanthomorphata</taxon>
        <taxon>Carangaria</taxon>
        <taxon>Pleuronectiformes</taxon>
        <taxon>Pleuronectoidei</taxon>
        <taxon>Cynoglossidae</taxon>
        <taxon>Cynoglossinae</taxon>
        <taxon>Cynoglossus</taxon>
    </lineage>
</organism>
<dbReference type="KEGG" id="csem:103392122"/>
<evidence type="ECO:0000259" key="12">
    <source>
        <dbReference type="PROSITE" id="PS50259"/>
    </source>
</evidence>
<feature type="compositionally biased region" description="Polar residues" evidence="10">
    <location>
        <begin position="405"/>
        <end position="431"/>
    </location>
</feature>
<feature type="transmembrane region" description="Helical" evidence="11">
    <location>
        <begin position="169"/>
        <end position="189"/>
    </location>
</feature>
<dbReference type="AlphaFoldDB" id="A0A3P8VZJ1"/>
<accession>A0A3P8VZJ1</accession>
<keyword evidence="8" id="KW-0325">Glycoprotein</keyword>
<evidence type="ECO:0000256" key="10">
    <source>
        <dbReference type="SAM" id="MobiDB-lite"/>
    </source>
</evidence>
<keyword evidence="7" id="KW-0675">Receptor</keyword>
<sequence>MQPELNCSSHCDSPLCSIHLGVNRQEGLDVLQRLCSVSTVSAELPRRPLSPVLSAVVWTLLSGGILLVCCFLLFTLRFKNNRIVKMSSPNLNVLTLVGSLLTYISGFLFAVDERTLSHVGPSTSLIHARVWTLCIGSTLVFGPILGKTWRLYRVFTQRLPDKRVIIRDIQLMGMVALLILVDLLVLTIWNLSDPVRCSKSVGAVVKVVERSIFYSLSQMDSCSSEYSDLWAIIIAVQKGCLLLYGTYLAGLTSNVSHPPVNQSPTIITAVTLVTLSMAVVVPVSIFLQTWPNLVYSVLAGAIFICTSATNCMLFVPQMMQWRQFEEDQNNPGQMAKYFSSPSKSQPSVYSDDEIYYLLGENNSMKKLLNEKNAVIDSLQEQVKNAKDKLLRLMSASQRCEDQDMDSSATNLNSSSTQTTEIQSDGPSSSSLPHGDSKSPPSPTHHTAADVSSPVVALCHRTPASNSNPVAVSSLHSGDLPHGCKSIKSGSNPETTDMDTSETKPGEDVQQPVQSSGTLRTTDETVKFVNSLQNRRGLNPFRLETLGNHSGFTSHMRPTGFVSSEQLQEILHELSLDAVMESSLRSPGQRTRLSSQRIFPEASTLSPRSLRTPRSPHPPAIFNYPTISPYAMRKRRPPFGSSRRGLNPSCFYTECRHTKETCENLSPVKNNDGVTGPGVVQNNDQGPEEGTTEETAKNGVNCPTCVSQSHGCSALPCVEHDHRAPPVAGAAGDSGRQPRHFRDSDCGYWDSDSSSSTDYCYYHRPYCDSCVQRGSFITSDSSSDSSDSEYEGYASTYRSPHPVVFKEDLKPTFV</sequence>
<dbReference type="Pfam" id="PF00003">
    <property type="entry name" value="7tm_3"/>
    <property type="match status" value="1"/>
</dbReference>
<feature type="transmembrane region" description="Helical" evidence="11">
    <location>
        <begin position="293"/>
        <end position="315"/>
    </location>
</feature>
<keyword evidence="4 11" id="KW-1133">Transmembrane helix</keyword>
<protein>
    <submittedName>
        <fullName evidence="13">G protein-coupled receptor 156</fullName>
    </submittedName>
</protein>
<dbReference type="FunCoup" id="A0A3P8VZJ1">
    <property type="interactions" value="999"/>
</dbReference>
<keyword evidence="9" id="KW-0807">Transducer</keyword>
<evidence type="ECO:0000256" key="9">
    <source>
        <dbReference type="ARBA" id="ARBA00023224"/>
    </source>
</evidence>
<dbReference type="PROSITE" id="PS50259">
    <property type="entry name" value="G_PROTEIN_RECEP_F3_4"/>
    <property type="match status" value="1"/>
</dbReference>
<evidence type="ECO:0000256" key="11">
    <source>
        <dbReference type="SAM" id="Phobius"/>
    </source>
</evidence>
<comment type="similarity">
    <text evidence="2">Belongs to the G-protein coupled receptor 3 family. GABA-B receptor subfamily.</text>
</comment>
<dbReference type="STRING" id="244447.ENSCSEP00000017815"/>
<feature type="transmembrane region" description="Helical" evidence="11">
    <location>
        <begin position="265"/>
        <end position="287"/>
    </location>
</feature>
<feature type="region of interest" description="Disordered" evidence="10">
    <location>
        <begin position="468"/>
        <end position="523"/>
    </location>
</feature>
<feature type="transmembrane region" description="Helical" evidence="11">
    <location>
        <begin position="130"/>
        <end position="149"/>
    </location>
</feature>
<dbReference type="Ensembl" id="ENSCSET00000018035.1">
    <property type="protein sequence ID" value="ENSCSEP00000017815.1"/>
    <property type="gene ID" value="ENSCSEG00000011432.1"/>
</dbReference>
<reference evidence="13" key="3">
    <citation type="submission" date="2025-09" db="UniProtKB">
        <authorList>
            <consortium name="Ensembl"/>
        </authorList>
    </citation>
    <scope>IDENTIFICATION</scope>
</reference>
<dbReference type="Proteomes" id="UP000265120">
    <property type="component" value="Chromosome 16"/>
</dbReference>
<dbReference type="InterPro" id="IPR017978">
    <property type="entry name" value="GPCR_3_C"/>
</dbReference>
<dbReference type="GO" id="GO:0004965">
    <property type="term" value="F:G protein-coupled GABA receptor activity"/>
    <property type="evidence" value="ECO:0007669"/>
    <property type="project" value="InterPro"/>
</dbReference>
<evidence type="ECO:0000256" key="1">
    <source>
        <dbReference type="ARBA" id="ARBA00004141"/>
    </source>
</evidence>